<accession>A0ACB9WIN5</accession>
<evidence type="ECO:0000313" key="1">
    <source>
        <dbReference type="EMBL" id="KAI4813139.1"/>
    </source>
</evidence>
<gene>
    <name evidence="1" type="ORF">KUCAC02_024487</name>
</gene>
<protein>
    <submittedName>
        <fullName evidence="1">Uncharacterized protein</fullName>
    </submittedName>
</protein>
<evidence type="ECO:0000313" key="2">
    <source>
        <dbReference type="Proteomes" id="UP001057452"/>
    </source>
</evidence>
<proteinExistence type="predicted"/>
<dbReference type="Proteomes" id="UP001057452">
    <property type="component" value="Chromosome 22"/>
</dbReference>
<dbReference type="EMBL" id="CM043806">
    <property type="protein sequence ID" value="KAI4813139.1"/>
    <property type="molecule type" value="Genomic_DNA"/>
</dbReference>
<comment type="caution">
    <text evidence="1">The sequence shown here is derived from an EMBL/GenBank/DDBJ whole genome shotgun (WGS) entry which is preliminary data.</text>
</comment>
<organism evidence="1 2">
    <name type="scientific">Chaenocephalus aceratus</name>
    <name type="common">Blackfin icefish</name>
    <name type="synonym">Chaenichthys aceratus</name>
    <dbReference type="NCBI Taxonomy" id="36190"/>
    <lineage>
        <taxon>Eukaryota</taxon>
        <taxon>Metazoa</taxon>
        <taxon>Chordata</taxon>
        <taxon>Craniata</taxon>
        <taxon>Vertebrata</taxon>
        <taxon>Euteleostomi</taxon>
        <taxon>Actinopterygii</taxon>
        <taxon>Neopterygii</taxon>
        <taxon>Teleostei</taxon>
        <taxon>Neoteleostei</taxon>
        <taxon>Acanthomorphata</taxon>
        <taxon>Eupercaria</taxon>
        <taxon>Perciformes</taxon>
        <taxon>Notothenioidei</taxon>
        <taxon>Channichthyidae</taxon>
        <taxon>Chaenocephalus</taxon>
    </lineage>
</organism>
<reference evidence="1" key="1">
    <citation type="submission" date="2022-05" db="EMBL/GenBank/DDBJ databases">
        <title>Chromosome-level genome of Chaenocephalus aceratus.</title>
        <authorList>
            <person name="Park H."/>
        </authorList>
    </citation>
    <scope>NUCLEOTIDE SEQUENCE</scope>
    <source>
        <strain evidence="1">KU_202001</strain>
    </source>
</reference>
<name>A0ACB9WIN5_CHAAC</name>
<sequence>MAQKSTPGWFGAFLSATTIAIIVGSPVSDQHSRGRIHRPIRTSEPLVVPGRVSRVYLTPDQLRRLHFKPTIGSIQLSEGHEAKFNCSIDIPDARLDPTILWVKNGQELAGNVQVVINELQTTTDGVTTLLSTVSIVHVQRADSGEYRCRLSINSRTFQSQPITIEVEGLPTFIHQPEDRNVTRSKSFTLSCEAVGPPDPVQIRWLRDGLPDSDFHNSPSSYSVSGVDKYIQFSCEAYNSKGVTTSREANINIKVLPGPVSNVTVTERQSNKFLLSWSPGHDGFSPITTCLIRVREVSRRKGEVMTIRFINVTVPSFQSEVPGLKAMTWYNLSVSCSNEVGASPVTMWIQSNTIEGVPSVYPRNVTARMNESWLVVRWKPPPEDKINGILSGYDVIIRHGPQVTKIHTNTTVVFVDVQEFNTTYSVEVAACTQAGSGMVSPRVWLFVPDDRVSPSSSPEIRASDSVNVVLGVVCGFCLLLLIIWGAMCFHNRTYDSWLGRLFGGGEKLLPFVLYTPQRSYNRTAIEVTLGNLGVSNELQNKLQDMMVMRNLLSIGKILGEGEFGSVVEGCLQQPDGTSEKVAVKTMKLDSFSQREIEEFLNEAACMKDFNNPNVIKLLGVCLEIGPGNFPKPMVILPFMKYGDLHSFLLRSRLGESSVFLPTQTLLKFMVDIALGMEYLSGRNFLHRDLAARNCMLRDDMTVCVADFGLSKKIYSGDYYRQGRIAKMPVKWIAVESLADRVFTIKSDVWAFGVTMWEISTRGMTPYPGIQNHEIYDYLLEGQRLKQPGDCLDELYEIMYSCWRADPLDRPFFPQLRETLEKLTEKLPETFNKDDIIYINTSFPEEDPDGESSAAAQHPVFNSSPSCSHQAAENSVVTADIHGSLEDEEGEEDDRYVVVISSLRPPAVDTPLLSSDARSQANGVTDVRAMPQRSTFRLQQHTEWPACERPSSRRLTAPDCDSYRKCSFPQRHGCCSQDEDVELSDLRSFLSMDFVSFGCPEEEMYSRTPLSRGESLDPNPLGQGECIEHRHSPVTCNSGLHSFPMLKKAKGDPRPVAPPRKGELPDETWITEEYDSSSMAKNGSVNINDNVIATTWKDGPYLLVVKFESSKPEANWNLTVSVVMKSSRGYISITEWPLMIFYMVMCIVYILYALLWFIWAACYWKDLLRIQFWIAGVIFLGMVEKAVFCAEYENTNTVGSASPGLLIFAELVSALKRTLARLLVIIVSLGYGIVKPRLGQVMHRVVGLGILYFAFASIEEIVLAVLDSCNIWFISFHLAQTIKTLKLRRNPVKLSLYRHFTNTLIFAVIASIIFMGWIAKKFRLADCQSDWIELWVEDAFWRFLFSVILLVIMFLWRPSANNQRYAFTPLMDDSDDEEIEEFVASTNIAEGIKLRSKTETNGTVKPAEANTEEDLKWVEDNIPSSFTDVALPVLLDSDEEIMTTRYEMSKLE</sequence>
<keyword evidence="2" id="KW-1185">Reference proteome</keyword>